<evidence type="ECO:0000313" key="2">
    <source>
        <dbReference type="Proteomes" id="UP000311605"/>
    </source>
</evidence>
<gene>
    <name evidence="1" type="ORF">FHP24_02980</name>
</gene>
<dbReference type="RefSeq" id="WP_139672633.1">
    <property type="nucleotide sequence ID" value="NZ_VDMN01000001.1"/>
</dbReference>
<evidence type="ECO:0000313" key="1">
    <source>
        <dbReference type="EMBL" id="TNM65261.1"/>
    </source>
</evidence>
<reference evidence="1 2" key="1">
    <citation type="submission" date="2019-06" db="EMBL/GenBank/DDBJ databases">
        <title>The draft genome of Rhizobium smilacinae PTYR-5.</title>
        <authorList>
            <person name="Liu L."/>
            <person name="Li L."/>
            <person name="Zhang X."/>
        </authorList>
    </citation>
    <scope>NUCLEOTIDE SEQUENCE [LARGE SCALE GENOMIC DNA]</scope>
    <source>
        <strain evidence="1 2">PTYR-5</strain>
    </source>
</reference>
<keyword evidence="2" id="KW-1185">Reference proteome</keyword>
<dbReference type="EMBL" id="VDMN01000001">
    <property type="protein sequence ID" value="TNM65261.1"/>
    <property type="molecule type" value="Genomic_DNA"/>
</dbReference>
<organism evidence="1 2">
    <name type="scientific">Aliirhizobium smilacinae</name>
    <dbReference type="NCBI Taxonomy" id="1395944"/>
    <lineage>
        <taxon>Bacteria</taxon>
        <taxon>Pseudomonadati</taxon>
        <taxon>Pseudomonadota</taxon>
        <taxon>Alphaproteobacteria</taxon>
        <taxon>Hyphomicrobiales</taxon>
        <taxon>Rhizobiaceae</taxon>
        <taxon>Aliirhizobium</taxon>
    </lineage>
</organism>
<proteinExistence type="predicted"/>
<dbReference type="AlphaFoldDB" id="A0A5C4XQN9"/>
<comment type="caution">
    <text evidence="1">The sequence shown here is derived from an EMBL/GenBank/DDBJ whole genome shotgun (WGS) entry which is preliminary data.</text>
</comment>
<dbReference type="Proteomes" id="UP000311605">
    <property type="component" value="Unassembled WGS sequence"/>
</dbReference>
<name>A0A5C4XQN9_9HYPH</name>
<protein>
    <submittedName>
        <fullName evidence="1">Uncharacterized protein</fullName>
    </submittedName>
</protein>
<accession>A0A5C4XQN9</accession>
<sequence>MPVPHRWFLAFAEIDRIEAKMEARLYFTAFDALEPVDFGLLQNGSGEARLQRGIDARAPRSDNIADSFVNLWLAGCWIDDELKAVINQVSPDDDAKSLI</sequence>